<sequence>RAHRPEVVHVEGFRVDRVEVDVLEQPGVLGQAGHLTFAPGWYTVQAFLTQTASTSPHRTFPVVSFEGEPLGQICLADLTRLTPQARANTRVESIARSAPTARPKDALTKVALGARLRPGRDLVLVTENGHAVGVVTQHDITRAVELRALGQDGRPAHR</sequence>
<gene>
    <name evidence="2" type="ORF">ACFQ1S_08000</name>
</gene>
<reference evidence="3" key="1">
    <citation type="journal article" date="2019" name="Int. J. Syst. Evol. Microbiol.">
        <title>The Global Catalogue of Microorganisms (GCM) 10K type strain sequencing project: providing services to taxonomists for standard genome sequencing and annotation.</title>
        <authorList>
            <consortium name="The Broad Institute Genomics Platform"/>
            <consortium name="The Broad Institute Genome Sequencing Center for Infectious Disease"/>
            <person name="Wu L."/>
            <person name="Ma J."/>
        </authorList>
    </citation>
    <scope>NUCLEOTIDE SEQUENCE [LARGE SCALE GENOMIC DNA]</scope>
    <source>
        <strain evidence="3">JCM 31486</strain>
    </source>
</reference>
<proteinExistence type="predicted"/>
<dbReference type="Proteomes" id="UP001597045">
    <property type="component" value="Unassembled WGS sequence"/>
</dbReference>
<dbReference type="SUPFAM" id="SSF54631">
    <property type="entry name" value="CBS-domain pair"/>
    <property type="match status" value="1"/>
</dbReference>
<evidence type="ECO:0000313" key="3">
    <source>
        <dbReference type="Proteomes" id="UP001597045"/>
    </source>
</evidence>
<keyword evidence="3" id="KW-1185">Reference proteome</keyword>
<dbReference type="Pfam" id="PF00571">
    <property type="entry name" value="CBS"/>
    <property type="match status" value="1"/>
</dbReference>
<dbReference type="InterPro" id="IPR046342">
    <property type="entry name" value="CBS_dom_sf"/>
</dbReference>
<comment type="caution">
    <text evidence="2">The sequence shown here is derived from an EMBL/GenBank/DDBJ whole genome shotgun (WGS) entry which is preliminary data.</text>
</comment>
<name>A0ABW3M4C2_9PSEU</name>
<organism evidence="2 3">
    <name type="scientific">Kibdelosporangium lantanae</name>
    <dbReference type="NCBI Taxonomy" id="1497396"/>
    <lineage>
        <taxon>Bacteria</taxon>
        <taxon>Bacillati</taxon>
        <taxon>Actinomycetota</taxon>
        <taxon>Actinomycetes</taxon>
        <taxon>Pseudonocardiales</taxon>
        <taxon>Pseudonocardiaceae</taxon>
        <taxon>Kibdelosporangium</taxon>
    </lineage>
</organism>
<feature type="domain" description="CBS" evidence="1">
    <location>
        <begin position="122"/>
        <end position="144"/>
    </location>
</feature>
<accession>A0ABW3M4C2</accession>
<feature type="non-terminal residue" evidence="2">
    <location>
        <position position="1"/>
    </location>
</feature>
<evidence type="ECO:0000313" key="2">
    <source>
        <dbReference type="EMBL" id="MFD1045526.1"/>
    </source>
</evidence>
<dbReference type="EMBL" id="JBHTIS010000326">
    <property type="protein sequence ID" value="MFD1045526.1"/>
    <property type="molecule type" value="Genomic_DNA"/>
</dbReference>
<protein>
    <submittedName>
        <fullName evidence="2">CBS domain-containing protein</fullName>
    </submittedName>
</protein>
<evidence type="ECO:0000259" key="1">
    <source>
        <dbReference type="Pfam" id="PF00571"/>
    </source>
</evidence>
<dbReference type="Gene3D" id="3.10.580.10">
    <property type="entry name" value="CBS-domain"/>
    <property type="match status" value="1"/>
</dbReference>
<dbReference type="InterPro" id="IPR000644">
    <property type="entry name" value="CBS_dom"/>
</dbReference>